<dbReference type="HOGENOM" id="CLU_1566410_0_0_1"/>
<dbReference type="GO" id="GO:0016567">
    <property type="term" value="P:protein ubiquitination"/>
    <property type="evidence" value="ECO:0007669"/>
    <property type="project" value="InterPro"/>
</dbReference>
<dbReference type="PANTHER" id="PTHR28541">
    <property type="entry name" value="DDB1- AND CUL4-ASSOCIATED FACTOR 15"/>
    <property type="match status" value="1"/>
</dbReference>
<dbReference type="Proteomes" id="UP000007875">
    <property type="component" value="Unassembled WGS sequence"/>
</dbReference>
<reference evidence="3" key="3">
    <citation type="submission" date="2025-09" db="UniProtKB">
        <authorList>
            <consortium name="Ensembl"/>
        </authorList>
    </citation>
    <scope>IDENTIFICATION</scope>
</reference>
<dbReference type="Pfam" id="PF14939">
    <property type="entry name" value="DCAF15_WD40"/>
    <property type="match status" value="1"/>
</dbReference>
<reference evidence="3" key="2">
    <citation type="submission" date="2025-08" db="UniProtKB">
        <authorList>
            <consortium name="Ensembl"/>
        </authorList>
    </citation>
    <scope>IDENTIFICATION</scope>
</reference>
<evidence type="ECO:0000256" key="1">
    <source>
        <dbReference type="SAM" id="MobiDB-lite"/>
    </source>
</evidence>
<feature type="region of interest" description="Disordered" evidence="1">
    <location>
        <begin position="152"/>
        <end position="171"/>
    </location>
</feature>
<protein>
    <recommendedName>
        <fullName evidence="2">DDB1- and CUL4-associated factor 15 WD40 repeat-containing domain-containing protein</fullName>
    </recommendedName>
</protein>
<name>H2Z7M2_CIOSA</name>
<reference evidence="4" key="1">
    <citation type="submission" date="2003-08" db="EMBL/GenBank/DDBJ databases">
        <authorList>
            <person name="Birren B."/>
            <person name="Nusbaum C."/>
            <person name="Abebe A."/>
            <person name="Abouelleil A."/>
            <person name="Adekoya E."/>
            <person name="Ait-zahra M."/>
            <person name="Allen N."/>
            <person name="Allen T."/>
            <person name="An P."/>
            <person name="Anderson M."/>
            <person name="Anderson S."/>
            <person name="Arachchi H."/>
            <person name="Armbruster J."/>
            <person name="Bachantsang P."/>
            <person name="Baldwin J."/>
            <person name="Barry A."/>
            <person name="Bayul T."/>
            <person name="Blitshsteyn B."/>
            <person name="Bloom T."/>
            <person name="Blye J."/>
            <person name="Boguslavskiy L."/>
            <person name="Borowsky M."/>
            <person name="Boukhgalter B."/>
            <person name="Brunache A."/>
            <person name="Butler J."/>
            <person name="Calixte N."/>
            <person name="Calvo S."/>
            <person name="Camarata J."/>
            <person name="Campo K."/>
            <person name="Chang J."/>
            <person name="Cheshatsang Y."/>
            <person name="Citroen M."/>
            <person name="Collymore A."/>
            <person name="Considine T."/>
            <person name="Cook A."/>
            <person name="Cooke P."/>
            <person name="Corum B."/>
            <person name="Cuomo C."/>
            <person name="David R."/>
            <person name="Dawoe T."/>
            <person name="Degray S."/>
            <person name="Dodge S."/>
            <person name="Dooley K."/>
            <person name="Dorje P."/>
            <person name="Dorjee K."/>
            <person name="Dorris L."/>
            <person name="Duffey N."/>
            <person name="Dupes A."/>
            <person name="Elkins T."/>
            <person name="Engels R."/>
            <person name="Erickson J."/>
            <person name="Farina A."/>
            <person name="Faro S."/>
            <person name="Ferreira P."/>
            <person name="Fischer H."/>
            <person name="Fitzgerald M."/>
            <person name="Foley K."/>
            <person name="Gage D."/>
            <person name="Galagan J."/>
            <person name="Gearin G."/>
            <person name="Gnerre S."/>
            <person name="Gnirke A."/>
            <person name="Goyette A."/>
            <person name="Graham J."/>
            <person name="Grandbois E."/>
            <person name="Gyaltsen K."/>
            <person name="Hafez N."/>
            <person name="Hagopian D."/>
            <person name="Hagos B."/>
            <person name="Hall J."/>
            <person name="Hatcher B."/>
            <person name="Heller A."/>
            <person name="Higgins H."/>
            <person name="Honan T."/>
            <person name="Horn A."/>
            <person name="Houde N."/>
            <person name="Hughes L."/>
            <person name="Hulme W."/>
            <person name="Husby E."/>
            <person name="Iliev I."/>
            <person name="Jaffe D."/>
            <person name="Jones C."/>
            <person name="Kamal M."/>
            <person name="Kamat A."/>
            <person name="Kamvysselis M."/>
            <person name="Karlsson E."/>
            <person name="Kells C."/>
            <person name="Kieu A."/>
            <person name="Kisner P."/>
            <person name="Kodira C."/>
            <person name="Kulbokas E."/>
            <person name="Labutti K."/>
            <person name="Lama D."/>
            <person name="Landers T."/>
            <person name="Leger J."/>
            <person name="Levine S."/>
            <person name="Lewis D."/>
            <person name="Lewis T."/>
            <person name="Lindblad-toh K."/>
            <person name="Liu X."/>
            <person name="Lokyitsang T."/>
            <person name="Lokyitsang Y."/>
            <person name="Lucien O."/>
            <person name="Lui A."/>
            <person name="Ma L.J."/>
            <person name="Mabbitt R."/>
            <person name="Macdonald J."/>
            <person name="Maclean C."/>
            <person name="Major J."/>
            <person name="Manning J."/>
            <person name="Marabella R."/>
            <person name="Maru K."/>
            <person name="Matthews C."/>
            <person name="Mauceli E."/>
            <person name="Mccarthy M."/>
            <person name="Mcdonough S."/>
            <person name="Mcghee T."/>
            <person name="Meldrim J."/>
            <person name="Meneus L."/>
            <person name="Mesirov J."/>
            <person name="Mihalev A."/>
            <person name="Mihova T."/>
            <person name="Mikkelsen T."/>
            <person name="Mlenga V."/>
            <person name="Moru K."/>
            <person name="Mozes J."/>
            <person name="Mulrain L."/>
            <person name="Munson G."/>
            <person name="Naylor J."/>
            <person name="Newes C."/>
            <person name="Nguyen C."/>
            <person name="Nguyen N."/>
            <person name="Nguyen T."/>
            <person name="Nicol R."/>
            <person name="Nielsen C."/>
            <person name="Nizzari M."/>
            <person name="Norbu C."/>
            <person name="Norbu N."/>
            <person name="O'donnell P."/>
            <person name="Okoawo O."/>
            <person name="O'leary S."/>
            <person name="Omotosho B."/>
            <person name="O'neill K."/>
            <person name="Osman S."/>
            <person name="Parker S."/>
            <person name="Perrin D."/>
            <person name="Phunkhang P."/>
            <person name="Piqani B."/>
            <person name="Purcell S."/>
            <person name="Rachupka T."/>
            <person name="Ramasamy U."/>
            <person name="Rameau R."/>
            <person name="Ray V."/>
            <person name="Raymond C."/>
            <person name="Retta R."/>
            <person name="Richardson S."/>
            <person name="Rise C."/>
            <person name="Rodriguez J."/>
            <person name="Rogers J."/>
            <person name="Rogov P."/>
            <person name="Rutman M."/>
            <person name="Schupbach R."/>
            <person name="Seaman C."/>
            <person name="Settipalli S."/>
            <person name="Sharpe T."/>
            <person name="Sheridan J."/>
            <person name="Sherpa N."/>
            <person name="Shi J."/>
            <person name="Smirnov S."/>
            <person name="Smith C."/>
            <person name="Sougnez C."/>
            <person name="Spencer B."/>
            <person name="Stalker J."/>
            <person name="Stange-thomann N."/>
            <person name="Stavropoulos S."/>
            <person name="Stetson K."/>
            <person name="Stone C."/>
            <person name="Stone S."/>
            <person name="Stubbs M."/>
            <person name="Talamas J."/>
            <person name="Tchuinga P."/>
            <person name="Tenzing P."/>
            <person name="Tesfaye S."/>
            <person name="Theodore J."/>
            <person name="Thoulutsang Y."/>
            <person name="Topham K."/>
            <person name="Towey S."/>
            <person name="Tsamla T."/>
            <person name="Tsomo N."/>
            <person name="Vallee D."/>
            <person name="Vassiliev H."/>
            <person name="Venkataraman V."/>
            <person name="Vinson J."/>
            <person name="Vo A."/>
            <person name="Wade C."/>
            <person name="Wang S."/>
            <person name="Wangchuk T."/>
            <person name="Wangdi T."/>
            <person name="Whittaker C."/>
            <person name="Wilkinson J."/>
            <person name="Wu Y."/>
            <person name="Wyman D."/>
            <person name="Yadav S."/>
            <person name="Yang S."/>
            <person name="Yang X."/>
            <person name="Yeager S."/>
            <person name="Yee E."/>
            <person name="Young G."/>
            <person name="Zainoun J."/>
            <person name="Zembeck L."/>
            <person name="Zimmer A."/>
            <person name="Zody M."/>
            <person name="Lander E."/>
        </authorList>
    </citation>
    <scope>NUCLEOTIDE SEQUENCE [LARGE SCALE GENOMIC DNA]</scope>
</reference>
<dbReference type="Ensembl" id="ENSCSAVT00000013740.1">
    <property type="protein sequence ID" value="ENSCSAVP00000013584.1"/>
    <property type="gene ID" value="ENSCSAVG00000007958.1"/>
</dbReference>
<feature type="domain" description="DDB1- and CUL4-associated factor 15 WD40 repeat-containing" evidence="2">
    <location>
        <begin position="15"/>
        <end position="87"/>
    </location>
</feature>
<organism evidence="3 4">
    <name type="scientific">Ciona savignyi</name>
    <name type="common">Pacific transparent sea squirt</name>
    <dbReference type="NCBI Taxonomy" id="51511"/>
    <lineage>
        <taxon>Eukaryota</taxon>
        <taxon>Metazoa</taxon>
        <taxon>Chordata</taxon>
        <taxon>Tunicata</taxon>
        <taxon>Ascidiacea</taxon>
        <taxon>Phlebobranchia</taxon>
        <taxon>Cionidae</taxon>
        <taxon>Ciona</taxon>
    </lineage>
</organism>
<evidence type="ECO:0000259" key="2">
    <source>
        <dbReference type="Pfam" id="PF14939"/>
    </source>
</evidence>
<dbReference type="InterPro" id="IPR038914">
    <property type="entry name" value="DCAF15"/>
</dbReference>
<keyword evidence="4" id="KW-1185">Reference proteome</keyword>
<dbReference type="InParanoid" id="H2Z7M2"/>
<evidence type="ECO:0000313" key="4">
    <source>
        <dbReference type="Proteomes" id="UP000007875"/>
    </source>
</evidence>
<evidence type="ECO:0000313" key="3">
    <source>
        <dbReference type="Ensembl" id="ENSCSAVP00000013584.1"/>
    </source>
</evidence>
<dbReference type="InterPro" id="IPR032734">
    <property type="entry name" value="DCAF15_WD40"/>
</dbReference>
<dbReference type="PANTHER" id="PTHR28541:SF1">
    <property type="entry name" value="DDB1- AND CUL4-ASSOCIATED FACTOR 15"/>
    <property type="match status" value="1"/>
</dbReference>
<proteinExistence type="predicted"/>
<sequence length="171" mass="18815">MKNQKSWRMEFVESQGICYITVTSVPPKQPCTDCDSQSPGCLVHSFVAHMKYSTVSTLSPVLSPDGMKIDDLMILNMGHSIGVISLGLLHKNNAEGLPLSSIKHATFEDRPTEDLSSKIIEFSQPSDNCDMTDESHSVQFSESFNLECGSSQELFSSQNTSEPESVPSQCF</sequence>
<dbReference type="AlphaFoldDB" id="H2Z7M2"/>
<accession>H2Z7M2</accession>
<dbReference type="GO" id="GO:0080008">
    <property type="term" value="C:Cul4-RING E3 ubiquitin ligase complex"/>
    <property type="evidence" value="ECO:0007669"/>
    <property type="project" value="TreeGrafter"/>
</dbReference>